<protein>
    <submittedName>
        <fullName evidence="1">Uncharacterized protein</fullName>
    </submittedName>
</protein>
<reference evidence="1 2" key="1">
    <citation type="submission" date="2021-06" db="EMBL/GenBank/DDBJ databases">
        <title>Caerostris extrusa draft genome.</title>
        <authorList>
            <person name="Kono N."/>
            <person name="Arakawa K."/>
        </authorList>
    </citation>
    <scope>NUCLEOTIDE SEQUENCE [LARGE SCALE GENOMIC DNA]</scope>
</reference>
<dbReference type="Proteomes" id="UP001054945">
    <property type="component" value="Unassembled WGS sequence"/>
</dbReference>
<comment type="caution">
    <text evidence="1">The sequence shown here is derived from an EMBL/GenBank/DDBJ whole genome shotgun (WGS) entry which is preliminary data.</text>
</comment>
<organism evidence="1 2">
    <name type="scientific">Caerostris extrusa</name>
    <name type="common">Bark spider</name>
    <name type="synonym">Caerostris bankana</name>
    <dbReference type="NCBI Taxonomy" id="172846"/>
    <lineage>
        <taxon>Eukaryota</taxon>
        <taxon>Metazoa</taxon>
        <taxon>Ecdysozoa</taxon>
        <taxon>Arthropoda</taxon>
        <taxon>Chelicerata</taxon>
        <taxon>Arachnida</taxon>
        <taxon>Araneae</taxon>
        <taxon>Araneomorphae</taxon>
        <taxon>Entelegynae</taxon>
        <taxon>Araneoidea</taxon>
        <taxon>Araneidae</taxon>
        <taxon>Caerostris</taxon>
    </lineage>
</organism>
<name>A0AAV4M9A2_CAEEX</name>
<proteinExistence type="predicted"/>
<evidence type="ECO:0000313" key="2">
    <source>
        <dbReference type="Proteomes" id="UP001054945"/>
    </source>
</evidence>
<evidence type="ECO:0000313" key="1">
    <source>
        <dbReference type="EMBL" id="GIX68934.1"/>
    </source>
</evidence>
<gene>
    <name evidence="1" type="ORF">CEXT_109661</name>
</gene>
<dbReference type="AlphaFoldDB" id="A0AAV4M9A2"/>
<accession>A0AAV4M9A2</accession>
<dbReference type="EMBL" id="BPLR01019535">
    <property type="protein sequence ID" value="GIX68934.1"/>
    <property type="molecule type" value="Genomic_DNA"/>
</dbReference>
<sequence length="81" mass="9245">MLSVLPTLEEEYELEDGAEEAHVREANKSYTTLIQYTFQKSLGSEEKSLMRDLITGLFHTIQNQNKGNLFPNGAKKELENL</sequence>
<keyword evidence="2" id="KW-1185">Reference proteome</keyword>